<dbReference type="SUPFAM" id="SSF51695">
    <property type="entry name" value="PLC-like phosphodiesterases"/>
    <property type="match status" value="1"/>
</dbReference>
<comment type="similarity">
    <text evidence="1">Belongs to the glycerophosphoryl diester phosphodiesterase family.</text>
</comment>
<keyword evidence="4" id="KW-0319">Glycerol metabolism</keyword>
<evidence type="ECO:0000259" key="8">
    <source>
        <dbReference type="PROSITE" id="PS51704"/>
    </source>
</evidence>
<evidence type="ECO:0000256" key="3">
    <source>
        <dbReference type="ARBA" id="ARBA00022729"/>
    </source>
</evidence>
<comment type="caution">
    <text evidence="9">The sequence shown here is derived from an EMBL/GenBank/DDBJ whole genome shotgun (WGS) entry which is preliminary data.</text>
</comment>
<keyword evidence="10" id="KW-1185">Reference proteome</keyword>
<proteinExistence type="inferred from homology"/>
<dbReference type="EMBL" id="SLXQ01000003">
    <property type="protein sequence ID" value="TCP54156.1"/>
    <property type="molecule type" value="Genomic_DNA"/>
</dbReference>
<dbReference type="GO" id="GO:0008889">
    <property type="term" value="F:glycerophosphodiester phosphodiesterase activity"/>
    <property type="evidence" value="ECO:0007669"/>
    <property type="project" value="UniProtKB-EC"/>
</dbReference>
<protein>
    <recommendedName>
        <fullName evidence="2">glycerophosphodiester phosphodiesterase</fullName>
        <ecNumber evidence="2">3.1.4.46</ecNumber>
    </recommendedName>
</protein>
<dbReference type="RefSeq" id="WP_132876924.1">
    <property type="nucleotide sequence ID" value="NZ_SLXQ01000003.1"/>
</dbReference>
<dbReference type="PANTHER" id="PTHR43620">
    <property type="entry name" value="GLYCEROPHOSPHORYL DIESTER PHOSPHODIESTERASE"/>
    <property type="match status" value="1"/>
</dbReference>
<dbReference type="PROSITE" id="PS51704">
    <property type="entry name" value="GP_PDE"/>
    <property type="match status" value="1"/>
</dbReference>
<feature type="signal peptide" evidence="7">
    <location>
        <begin position="1"/>
        <end position="28"/>
    </location>
</feature>
<organism evidence="9 10">
    <name type="scientific">Tamaricihabitans halophyticus</name>
    <dbReference type="NCBI Taxonomy" id="1262583"/>
    <lineage>
        <taxon>Bacteria</taxon>
        <taxon>Bacillati</taxon>
        <taxon>Actinomycetota</taxon>
        <taxon>Actinomycetes</taxon>
        <taxon>Pseudonocardiales</taxon>
        <taxon>Pseudonocardiaceae</taxon>
        <taxon>Tamaricihabitans</taxon>
    </lineage>
</organism>
<evidence type="ECO:0000256" key="7">
    <source>
        <dbReference type="SAM" id="SignalP"/>
    </source>
</evidence>
<dbReference type="GO" id="GO:0042597">
    <property type="term" value="C:periplasmic space"/>
    <property type="evidence" value="ECO:0007669"/>
    <property type="project" value="TreeGrafter"/>
</dbReference>
<dbReference type="CDD" id="cd08602">
    <property type="entry name" value="GDPD_ScGlpQ1_like"/>
    <property type="match status" value="1"/>
</dbReference>
<dbReference type="GO" id="GO:0006629">
    <property type="term" value="P:lipid metabolic process"/>
    <property type="evidence" value="ECO:0007669"/>
    <property type="project" value="InterPro"/>
</dbReference>
<dbReference type="OrthoDB" id="9758957at2"/>
<evidence type="ECO:0000256" key="2">
    <source>
        <dbReference type="ARBA" id="ARBA00012247"/>
    </source>
</evidence>
<evidence type="ECO:0000313" key="10">
    <source>
        <dbReference type="Proteomes" id="UP000294911"/>
    </source>
</evidence>
<dbReference type="EC" id="3.1.4.46" evidence="2"/>
<evidence type="ECO:0000256" key="5">
    <source>
        <dbReference type="ARBA" id="ARBA00022801"/>
    </source>
</evidence>
<dbReference type="Proteomes" id="UP000294911">
    <property type="component" value="Unassembled WGS sequence"/>
</dbReference>
<evidence type="ECO:0000313" key="9">
    <source>
        <dbReference type="EMBL" id="TCP54156.1"/>
    </source>
</evidence>
<dbReference type="Gene3D" id="3.20.20.190">
    <property type="entry name" value="Phosphatidylinositol (PI) phosphodiesterase"/>
    <property type="match status" value="1"/>
</dbReference>
<feature type="domain" description="GP-PDE" evidence="8">
    <location>
        <begin position="44"/>
        <end position="369"/>
    </location>
</feature>
<sequence>MTAKRLTALAAAGFVGLGMLGAFGPAAAAEQGDGDPATVRAADVDIYGHRGASGYRPEHTLVAYALAARMGADYIEVDLVPTKDGELVARHENEISETTDVAERPEFADRKTTKTVDGQQLTGWFTEDFTLAELKTLRAIERVPDIRPNNTMYNGRYEVPTFDEILQLREGLSNDLGREIGIAPETKHPTYFRELGVPIEPGMVAALNEYGLNTAESKVLVQSFEVGNLQALDEWLNVNMVQLTLADGAPYDFVASGDPRTYADLVTPQGLREMAGYADSVGPEKDQIIPRDAQGALTEPTSLVDDAHAAGLEVVPFTFRNENEYLPADYVSSTDPAAYGDAFAEYQRFIDTGIDGVFSDNPDTAVEARADQR</sequence>
<gene>
    <name evidence="9" type="ORF">EV191_103197</name>
</gene>
<feature type="chain" id="PRO_5020434430" description="glycerophosphodiester phosphodiesterase" evidence="7">
    <location>
        <begin position="29"/>
        <end position="373"/>
    </location>
</feature>
<dbReference type="GO" id="GO:0006071">
    <property type="term" value="P:glycerol metabolic process"/>
    <property type="evidence" value="ECO:0007669"/>
    <property type="project" value="UniProtKB-KW"/>
</dbReference>
<name>A0A4V2SUD3_9PSEU</name>
<keyword evidence="5" id="KW-0378">Hydrolase</keyword>
<accession>A0A4V2SUD3</accession>
<evidence type="ECO:0000256" key="4">
    <source>
        <dbReference type="ARBA" id="ARBA00022798"/>
    </source>
</evidence>
<dbReference type="AlphaFoldDB" id="A0A4V2SUD3"/>
<evidence type="ECO:0000256" key="6">
    <source>
        <dbReference type="ARBA" id="ARBA00047512"/>
    </source>
</evidence>
<dbReference type="PANTHER" id="PTHR43620:SF7">
    <property type="entry name" value="GLYCEROPHOSPHODIESTER PHOSPHODIESTERASE GDPD5-RELATED"/>
    <property type="match status" value="1"/>
</dbReference>
<dbReference type="InterPro" id="IPR030395">
    <property type="entry name" value="GP_PDE_dom"/>
</dbReference>
<keyword evidence="3 7" id="KW-0732">Signal</keyword>
<dbReference type="InterPro" id="IPR017946">
    <property type="entry name" value="PLC-like_Pdiesterase_TIM-brl"/>
</dbReference>
<evidence type="ECO:0000256" key="1">
    <source>
        <dbReference type="ARBA" id="ARBA00007277"/>
    </source>
</evidence>
<dbReference type="Pfam" id="PF03009">
    <property type="entry name" value="GDPD"/>
    <property type="match status" value="1"/>
</dbReference>
<comment type="catalytic activity">
    <reaction evidence="6">
        <text>a sn-glycero-3-phosphodiester + H2O = an alcohol + sn-glycerol 3-phosphate + H(+)</text>
        <dbReference type="Rhea" id="RHEA:12969"/>
        <dbReference type="ChEBI" id="CHEBI:15377"/>
        <dbReference type="ChEBI" id="CHEBI:15378"/>
        <dbReference type="ChEBI" id="CHEBI:30879"/>
        <dbReference type="ChEBI" id="CHEBI:57597"/>
        <dbReference type="ChEBI" id="CHEBI:83408"/>
        <dbReference type="EC" id="3.1.4.46"/>
    </reaction>
</comment>
<reference evidence="9 10" key="1">
    <citation type="submission" date="2019-03" db="EMBL/GenBank/DDBJ databases">
        <title>Genomic Encyclopedia of Type Strains, Phase IV (KMG-IV): sequencing the most valuable type-strain genomes for metagenomic binning, comparative biology and taxonomic classification.</title>
        <authorList>
            <person name="Goeker M."/>
        </authorList>
    </citation>
    <scope>NUCLEOTIDE SEQUENCE [LARGE SCALE GENOMIC DNA]</scope>
    <source>
        <strain evidence="9 10">DSM 45765</strain>
    </source>
</reference>